<reference evidence="2 3" key="1">
    <citation type="submission" date="2018-10" db="EMBL/GenBank/DDBJ databases">
        <title>Genomic Encyclopedia of Archaeal and Bacterial Type Strains, Phase II (KMG-II): from individual species to whole genera.</title>
        <authorList>
            <person name="Goeker M."/>
        </authorList>
    </citation>
    <scope>NUCLEOTIDE SEQUENCE [LARGE SCALE GENOMIC DNA]</scope>
    <source>
        <strain evidence="2 3">DSM 14954</strain>
    </source>
</reference>
<sequence>MNDDDEKQDPNTPGTKGDSDAKDRPPAAPAEDDDSPLGDTDQHSSADA</sequence>
<dbReference type="AlphaFoldDB" id="A0A660L192"/>
<name>A0A660L192_9ACTN</name>
<accession>A0A660L192</accession>
<evidence type="ECO:0000313" key="3">
    <source>
        <dbReference type="Proteomes" id="UP000278962"/>
    </source>
</evidence>
<comment type="caution">
    <text evidence="2">The sequence shown here is derived from an EMBL/GenBank/DDBJ whole genome shotgun (WGS) entry which is preliminary data.</text>
</comment>
<evidence type="ECO:0000256" key="1">
    <source>
        <dbReference type="SAM" id="MobiDB-lite"/>
    </source>
</evidence>
<gene>
    <name evidence="2" type="ORF">C8N24_5218</name>
</gene>
<dbReference type="Proteomes" id="UP000278962">
    <property type="component" value="Unassembled WGS sequence"/>
</dbReference>
<dbReference type="EMBL" id="RBIL01000002">
    <property type="protein sequence ID" value="RKQ87198.1"/>
    <property type="molecule type" value="Genomic_DNA"/>
</dbReference>
<dbReference type="RefSeq" id="WP_170179421.1">
    <property type="nucleotide sequence ID" value="NZ_RBIL01000002.1"/>
</dbReference>
<proteinExistence type="predicted"/>
<organism evidence="2 3">
    <name type="scientific">Solirubrobacter pauli</name>
    <dbReference type="NCBI Taxonomy" id="166793"/>
    <lineage>
        <taxon>Bacteria</taxon>
        <taxon>Bacillati</taxon>
        <taxon>Actinomycetota</taxon>
        <taxon>Thermoleophilia</taxon>
        <taxon>Solirubrobacterales</taxon>
        <taxon>Solirubrobacteraceae</taxon>
        <taxon>Solirubrobacter</taxon>
    </lineage>
</organism>
<keyword evidence="3" id="KW-1185">Reference proteome</keyword>
<protein>
    <submittedName>
        <fullName evidence="2">Uncharacterized protein</fullName>
    </submittedName>
</protein>
<evidence type="ECO:0000313" key="2">
    <source>
        <dbReference type="EMBL" id="RKQ87198.1"/>
    </source>
</evidence>
<feature type="region of interest" description="Disordered" evidence="1">
    <location>
        <begin position="1"/>
        <end position="48"/>
    </location>
</feature>